<keyword evidence="3" id="KW-1185">Reference proteome</keyword>
<gene>
    <name evidence="2" type="ORF">FUAX_51130</name>
</gene>
<dbReference type="EMBL" id="AP025320">
    <property type="protein sequence ID" value="BDD12681.1"/>
    <property type="molecule type" value="Genomic_DNA"/>
</dbReference>
<dbReference type="PANTHER" id="PTHR18964">
    <property type="entry name" value="ROK (REPRESSOR, ORF, KINASE) FAMILY"/>
    <property type="match status" value="1"/>
</dbReference>
<reference evidence="2 3" key="1">
    <citation type="submission" date="2021-12" db="EMBL/GenBank/DDBJ databases">
        <title>Genome sequencing of bacteria with rrn-lacking chromosome and rrn-plasmid.</title>
        <authorList>
            <person name="Anda M."/>
            <person name="Iwasaki W."/>
        </authorList>
    </citation>
    <scope>NUCLEOTIDE SEQUENCE [LARGE SCALE GENOMIC DNA]</scope>
    <source>
        <strain evidence="2 3">DSM 100852</strain>
        <plasmid evidence="2 3">pFA6</plasmid>
    </source>
</reference>
<comment type="similarity">
    <text evidence="1">Belongs to the ROK (NagC/XylR) family.</text>
</comment>
<dbReference type="PROSITE" id="PS01125">
    <property type="entry name" value="ROK"/>
    <property type="match status" value="1"/>
</dbReference>
<dbReference type="Pfam" id="PF00480">
    <property type="entry name" value="ROK"/>
    <property type="match status" value="1"/>
</dbReference>
<keyword evidence="2" id="KW-0614">Plasmid</keyword>
<dbReference type="InterPro" id="IPR043129">
    <property type="entry name" value="ATPase_NBD"/>
</dbReference>
<dbReference type="InterPro" id="IPR000600">
    <property type="entry name" value="ROK"/>
</dbReference>
<dbReference type="Gene3D" id="3.30.420.40">
    <property type="match status" value="2"/>
</dbReference>
<dbReference type="PANTHER" id="PTHR18964:SF149">
    <property type="entry name" value="BIFUNCTIONAL UDP-N-ACETYLGLUCOSAMINE 2-EPIMERASE_N-ACETYLMANNOSAMINE KINASE"/>
    <property type="match status" value="1"/>
</dbReference>
<geneLocation type="plasmid" evidence="2 3">
    <name>pFA6</name>
</geneLocation>
<sequence>MKEVAIGIDIGGTNTVVGIVDQKGHVFASGGISTAAYDDIDDYSEALFAEIDRLVDTISDIKVLGIGIGAPNGNYYSGAIEFAPNLKFKGVVPLVEIFKRRYDYPAIALTNDANAAAIGEMIYGGAKGMKNFIMITLGTGLGSGIVINGELVYGHDGFAGELGHVIAVPNGRQCGCGRKGCLETYCSATGLTRTVSALIGSTQLPSSLRDVKASEITSKMIYEAAMEGDELAKEAFRMTAEILGKALADATAFSSPEAFFLFGGVANAGDTIIKPTKKYMEEHMLSIYRNKVQIIKSELPGAHAAVLGASSLVWKELEAAAQHA</sequence>
<name>A0AAU9CKW7_9BACT</name>
<organism evidence="2 3">
    <name type="scientific">Fulvitalea axinellae</name>
    <dbReference type="NCBI Taxonomy" id="1182444"/>
    <lineage>
        <taxon>Bacteria</taxon>
        <taxon>Pseudomonadati</taxon>
        <taxon>Bacteroidota</taxon>
        <taxon>Cytophagia</taxon>
        <taxon>Cytophagales</taxon>
        <taxon>Persicobacteraceae</taxon>
        <taxon>Fulvitalea</taxon>
    </lineage>
</organism>
<dbReference type="Proteomes" id="UP001348817">
    <property type="component" value="Plasmid pFA6"/>
</dbReference>
<evidence type="ECO:0000313" key="3">
    <source>
        <dbReference type="Proteomes" id="UP001348817"/>
    </source>
</evidence>
<protein>
    <submittedName>
        <fullName evidence="2">Glucokinase</fullName>
    </submittedName>
</protein>
<dbReference type="RefSeq" id="WP_338395986.1">
    <property type="nucleotide sequence ID" value="NZ_AP025320.1"/>
</dbReference>
<dbReference type="KEGG" id="fax:FUAX_51130"/>
<accession>A0AAU9CKW7</accession>
<proteinExistence type="inferred from homology"/>
<dbReference type="InterPro" id="IPR049874">
    <property type="entry name" value="ROK_cs"/>
</dbReference>
<evidence type="ECO:0000313" key="2">
    <source>
        <dbReference type="EMBL" id="BDD12681.1"/>
    </source>
</evidence>
<dbReference type="SUPFAM" id="SSF53067">
    <property type="entry name" value="Actin-like ATPase domain"/>
    <property type="match status" value="1"/>
</dbReference>
<evidence type="ECO:0000256" key="1">
    <source>
        <dbReference type="ARBA" id="ARBA00006479"/>
    </source>
</evidence>
<dbReference type="AlphaFoldDB" id="A0AAU9CKW7"/>